<organism evidence="1 2">
    <name type="scientific">Papaver somniferum</name>
    <name type="common">Opium poppy</name>
    <dbReference type="NCBI Taxonomy" id="3469"/>
    <lineage>
        <taxon>Eukaryota</taxon>
        <taxon>Viridiplantae</taxon>
        <taxon>Streptophyta</taxon>
        <taxon>Embryophyta</taxon>
        <taxon>Tracheophyta</taxon>
        <taxon>Spermatophyta</taxon>
        <taxon>Magnoliopsida</taxon>
        <taxon>Ranunculales</taxon>
        <taxon>Papaveraceae</taxon>
        <taxon>Papaveroideae</taxon>
        <taxon>Papaver</taxon>
    </lineage>
</organism>
<dbReference type="AlphaFoldDB" id="A0A4Y7J701"/>
<name>A0A4Y7J701_PAPSO</name>
<sequence>MMEVGIARSGGGGSSTDVICFMAQKYFVESVVGHWNFEINPGWLCLQSKFELASQLRGSSNKKTRLPRIWHSTGFLKLLKGNLAKSVLGSP</sequence>
<evidence type="ECO:0000313" key="1">
    <source>
        <dbReference type="EMBL" id="RZC56904.1"/>
    </source>
</evidence>
<protein>
    <submittedName>
        <fullName evidence="1">Uncharacterized protein</fullName>
    </submittedName>
</protein>
<dbReference type="Proteomes" id="UP000316621">
    <property type="component" value="Chromosome 3"/>
</dbReference>
<keyword evidence="2" id="KW-1185">Reference proteome</keyword>
<proteinExistence type="predicted"/>
<evidence type="ECO:0000313" key="2">
    <source>
        <dbReference type="Proteomes" id="UP000316621"/>
    </source>
</evidence>
<accession>A0A4Y7J701</accession>
<gene>
    <name evidence="1" type="ORF">C5167_015757</name>
</gene>
<reference evidence="1 2" key="1">
    <citation type="journal article" date="2018" name="Science">
        <title>The opium poppy genome and morphinan production.</title>
        <authorList>
            <person name="Guo L."/>
            <person name="Winzer T."/>
            <person name="Yang X."/>
            <person name="Li Y."/>
            <person name="Ning Z."/>
            <person name="He Z."/>
            <person name="Teodor R."/>
            <person name="Lu Y."/>
            <person name="Bowser T.A."/>
            <person name="Graham I.A."/>
            <person name="Ye K."/>
        </authorList>
    </citation>
    <scope>NUCLEOTIDE SEQUENCE [LARGE SCALE GENOMIC DNA]</scope>
    <source>
        <strain evidence="2">cv. HN1</strain>
        <tissue evidence="1">Leaves</tissue>
    </source>
</reference>
<dbReference type="EMBL" id="CM010717">
    <property type="protein sequence ID" value="RZC56904.1"/>
    <property type="molecule type" value="Genomic_DNA"/>
</dbReference>
<dbReference type="Gramene" id="RZC56904">
    <property type="protein sequence ID" value="RZC56904"/>
    <property type="gene ID" value="C5167_015757"/>
</dbReference>